<dbReference type="GO" id="GO:0003735">
    <property type="term" value="F:structural constituent of ribosome"/>
    <property type="evidence" value="ECO:0007669"/>
    <property type="project" value="InterPro"/>
</dbReference>
<evidence type="ECO:0000256" key="5">
    <source>
        <dbReference type="SAM" id="MobiDB-lite"/>
    </source>
</evidence>
<feature type="region of interest" description="Disordered" evidence="5">
    <location>
        <begin position="60"/>
        <end position="82"/>
    </location>
</feature>
<dbReference type="InterPro" id="IPR036870">
    <property type="entry name" value="Ribosomal_bS18_sf"/>
</dbReference>
<comment type="caution">
    <text evidence="6">The sequence shown here is derived from an EMBL/GenBank/DDBJ whole genome shotgun (WGS) entry which is preliminary data.</text>
</comment>
<evidence type="ECO:0000256" key="1">
    <source>
        <dbReference type="ARBA" id="ARBA00005589"/>
    </source>
</evidence>
<organism evidence="6 7">
    <name type="scientific">Orbilia ellipsospora</name>
    <dbReference type="NCBI Taxonomy" id="2528407"/>
    <lineage>
        <taxon>Eukaryota</taxon>
        <taxon>Fungi</taxon>
        <taxon>Dikarya</taxon>
        <taxon>Ascomycota</taxon>
        <taxon>Pezizomycotina</taxon>
        <taxon>Orbiliomycetes</taxon>
        <taxon>Orbiliales</taxon>
        <taxon>Orbiliaceae</taxon>
        <taxon>Orbilia</taxon>
    </lineage>
</organism>
<comment type="similarity">
    <text evidence="1">Belongs to the bacterial ribosomal protein bS18 family.</text>
</comment>
<dbReference type="Gene3D" id="4.10.640.10">
    <property type="entry name" value="Ribosomal protein S18"/>
    <property type="match status" value="1"/>
</dbReference>
<dbReference type="InterPro" id="IPR001648">
    <property type="entry name" value="Ribosomal_bS18"/>
</dbReference>
<dbReference type="GO" id="GO:0005763">
    <property type="term" value="C:mitochondrial small ribosomal subunit"/>
    <property type="evidence" value="ECO:0007669"/>
    <property type="project" value="TreeGrafter"/>
</dbReference>
<accession>A0AAV9XP92</accession>
<evidence type="ECO:0000313" key="6">
    <source>
        <dbReference type="EMBL" id="KAK6542999.1"/>
    </source>
</evidence>
<evidence type="ECO:0000313" key="7">
    <source>
        <dbReference type="Proteomes" id="UP001365542"/>
    </source>
</evidence>
<keyword evidence="2" id="KW-0689">Ribosomal protein</keyword>
<dbReference type="EMBL" id="JAVHJO010000002">
    <property type="protein sequence ID" value="KAK6542999.1"/>
    <property type="molecule type" value="Genomic_DNA"/>
</dbReference>
<dbReference type="PANTHER" id="PTHR13479:SF40">
    <property type="entry name" value="SMALL RIBOSOMAL SUBUNIT PROTEIN BS18M"/>
    <property type="match status" value="1"/>
</dbReference>
<feature type="compositionally biased region" description="Polar residues" evidence="5">
    <location>
        <begin position="60"/>
        <end position="80"/>
    </location>
</feature>
<name>A0AAV9XP92_9PEZI</name>
<gene>
    <name evidence="6" type="ORF">TWF694_006930</name>
</gene>
<dbReference type="SUPFAM" id="SSF46911">
    <property type="entry name" value="Ribosomal protein S18"/>
    <property type="match status" value="1"/>
</dbReference>
<proteinExistence type="inferred from homology"/>
<dbReference type="GO" id="GO:0032543">
    <property type="term" value="P:mitochondrial translation"/>
    <property type="evidence" value="ECO:0007669"/>
    <property type="project" value="TreeGrafter"/>
</dbReference>
<evidence type="ECO:0000256" key="3">
    <source>
        <dbReference type="ARBA" id="ARBA00023274"/>
    </source>
</evidence>
<dbReference type="Pfam" id="PF01084">
    <property type="entry name" value="Ribosomal_S18"/>
    <property type="match status" value="1"/>
</dbReference>
<evidence type="ECO:0000256" key="4">
    <source>
        <dbReference type="ARBA" id="ARBA00035264"/>
    </source>
</evidence>
<protein>
    <recommendedName>
        <fullName evidence="4">Small ribosomal subunit protein bS18m</fullName>
    </recommendedName>
</protein>
<dbReference type="PANTHER" id="PTHR13479">
    <property type="entry name" value="30S RIBOSOMAL PROTEIN S18"/>
    <property type="match status" value="1"/>
</dbReference>
<evidence type="ECO:0000256" key="2">
    <source>
        <dbReference type="ARBA" id="ARBA00022980"/>
    </source>
</evidence>
<sequence>MPPRPSAAIVKTVYKGSTGTLLPFLYPISSRRLISSTASLRQDGPDDNQKDLLNMIKNFPKSQSQPDSLPRINETSQSATPFHLQQRKDAYNDLHKTNKSTTVLVDQLTQAAQRRKGIEENLDRINHDIFRYSAPVAERSYLSPKDLSYEEFLKWQDGRKTHLRSDVFEILQENPLAHYKNFNLLKDFMTTAGRIKHRSLTNLSNRNQRKMSKAIRRAVGIGLLPSVHRHPSILMTEQRLAVEGYKAGGYVDRPREEGVASRLPFYATWNKS</sequence>
<dbReference type="GO" id="GO:0070181">
    <property type="term" value="F:small ribosomal subunit rRNA binding"/>
    <property type="evidence" value="ECO:0007669"/>
    <property type="project" value="TreeGrafter"/>
</dbReference>
<keyword evidence="7" id="KW-1185">Reference proteome</keyword>
<reference evidence="6 7" key="1">
    <citation type="submission" date="2019-10" db="EMBL/GenBank/DDBJ databases">
        <authorList>
            <person name="Palmer J.M."/>
        </authorList>
    </citation>
    <scope>NUCLEOTIDE SEQUENCE [LARGE SCALE GENOMIC DNA]</scope>
    <source>
        <strain evidence="6 7">TWF694</strain>
    </source>
</reference>
<dbReference type="Proteomes" id="UP001365542">
    <property type="component" value="Unassembled WGS sequence"/>
</dbReference>
<keyword evidence="3" id="KW-0687">Ribonucleoprotein</keyword>
<dbReference type="AlphaFoldDB" id="A0AAV9XP92"/>